<protein>
    <recommendedName>
        <fullName evidence="11">Cyanocobalamin reductase (cyanide-eliminating)</fullName>
    </recommendedName>
</protein>
<evidence type="ECO:0000256" key="11">
    <source>
        <dbReference type="ARBA" id="ARBA00031313"/>
    </source>
</evidence>
<evidence type="ECO:0000256" key="10">
    <source>
        <dbReference type="ARBA" id="ARBA00023002"/>
    </source>
</evidence>
<comment type="cofactor">
    <cofactor evidence="2">
        <name>FAD</name>
        <dbReference type="ChEBI" id="CHEBI:57692"/>
    </cofactor>
</comment>
<evidence type="ECO:0000256" key="8">
    <source>
        <dbReference type="ARBA" id="ARBA00022827"/>
    </source>
</evidence>
<dbReference type="GO" id="GO:0005737">
    <property type="term" value="C:cytoplasm"/>
    <property type="evidence" value="ECO:0007669"/>
    <property type="project" value="UniProtKB-SubCell"/>
</dbReference>
<sequence>MNDILLHLKNELKEEDGYELYPFKFGHYNKFIGDEYKIDENEDSFCILVINTPKWFKNRYCKFLKISLKEKNINNYDDFQEKLPNPVSECINNDIEKATKIFINYDLQIYYDHSMHPWKRKPYILMASAGHAAGATYYYSKEECLDLVPSDEERILSGKKKLIGIAMHSKLGGNFAFRAVLIFRNLLVPHFIPSTPAKMIQDKQTIANLIMSFNDKWFSGEYRNIGENDSFVYDDKYSELQLEYFNSPPQKRWQIIQKMIKN</sequence>
<evidence type="ECO:0000313" key="13">
    <source>
        <dbReference type="WBParaSite" id="SSTP_0000627900.1"/>
    </source>
</evidence>
<dbReference type="AlphaFoldDB" id="A0A0K0E9U7"/>
<comment type="cofactor">
    <cofactor evidence="1">
        <name>FMN</name>
        <dbReference type="ChEBI" id="CHEBI:58210"/>
    </cofactor>
</comment>
<dbReference type="WBParaSite" id="TCONS_00003600.p1">
    <property type="protein sequence ID" value="TCONS_00003600.p1"/>
    <property type="gene ID" value="XLOC_003335"/>
</dbReference>
<keyword evidence="9" id="KW-0521">NADP</keyword>
<dbReference type="GO" id="GO:0071949">
    <property type="term" value="F:FAD binding"/>
    <property type="evidence" value="ECO:0007669"/>
    <property type="project" value="TreeGrafter"/>
</dbReference>
<name>A0A0K0E9U7_STRER</name>
<evidence type="ECO:0000256" key="6">
    <source>
        <dbReference type="ARBA" id="ARBA00022630"/>
    </source>
</evidence>
<keyword evidence="8" id="KW-0274">FAD</keyword>
<evidence type="ECO:0000256" key="2">
    <source>
        <dbReference type="ARBA" id="ARBA00001974"/>
    </source>
</evidence>
<evidence type="ECO:0000256" key="5">
    <source>
        <dbReference type="ARBA" id="ARBA00022490"/>
    </source>
</evidence>
<dbReference type="GO" id="GO:0033787">
    <property type="term" value="F:cyanocobalamin reductase (cyanide-eliminating) (NADP+) activity"/>
    <property type="evidence" value="ECO:0007669"/>
    <property type="project" value="TreeGrafter"/>
</dbReference>
<reference evidence="13" key="1">
    <citation type="submission" date="2015-08" db="UniProtKB">
        <authorList>
            <consortium name="WormBaseParasite"/>
        </authorList>
    </citation>
    <scope>IDENTIFICATION</scope>
</reference>
<proteinExistence type="inferred from homology"/>
<dbReference type="WBParaSite" id="SSTP_0000627900.1">
    <property type="protein sequence ID" value="SSTP_0000627900.1"/>
    <property type="gene ID" value="SSTP_0000627900"/>
</dbReference>
<comment type="similarity">
    <text evidence="4">Belongs to the MMACHC family.</text>
</comment>
<dbReference type="GO" id="GO:0032451">
    <property type="term" value="F:demethylase activity"/>
    <property type="evidence" value="ECO:0007669"/>
    <property type="project" value="TreeGrafter"/>
</dbReference>
<dbReference type="InterPro" id="IPR032037">
    <property type="entry name" value="MMACHC"/>
</dbReference>
<organism evidence="13">
    <name type="scientific">Strongyloides stercoralis</name>
    <name type="common">Threadworm</name>
    <dbReference type="NCBI Taxonomy" id="6248"/>
    <lineage>
        <taxon>Eukaryota</taxon>
        <taxon>Metazoa</taxon>
        <taxon>Ecdysozoa</taxon>
        <taxon>Nematoda</taxon>
        <taxon>Chromadorea</taxon>
        <taxon>Rhabditida</taxon>
        <taxon>Tylenchina</taxon>
        <taxon>Panagrolaimomorpha</taxon>
        <taxon>Strongyloidoidea</taxon>
        <taxon>Strongyloididae</taxon>
        <taxon>Strongyloides</taxon>
    </lineage>
</organism>
<keyword evidence="7" id="KW-0288">FMN</keyword>
<accession>A0A0K0E9U7</accession>
<keyword evidence="10" id="KW-0560">Oxidoreductase</keyword>
<keyword evidence="5" id="KW-0963">Cytoplasm</keyword>
<evidence type="ECO:0000256" key="4">
    <source>
        <dbReference type="ARBA" id="ARBA00007762"/>
    </source>
</evidence>
<evidence type="ECO:0000256" key="3">
    <source>
        <dbReference type="ARBA" id="ARBA00004496"/>
    </source>
</evidence>
<keyword evidence="12" id="KW-1185">Reference proteome</keyword>
<dbReference type="CDD" id="cd12959">
    <property type="entry name" value="MMACHC-like"/>
    <property type="match status" value="1"/>
</dbReference>
<keyword evidence="6" id="KW-0285">Flavoprotein</keyword>
<dbReference type="Proteomes" id="UP000035681">
    <property type="component" value="Unplaced"/>
</dbReference>
<dbReference type="Pfam" id="PF16690">
    <property type="entry name" value="MMACHC"/>
    <property type="match status" value="1"/>
</dbReference>
<dbReference type="GO" id="GO:0009235">
    <property type="term" value="P:cobalamin metabolic process"/>
    <property type="evidence" value="ECO:0007669"/>
    <property type="project" value="TreeGrafter"/>
</dbReference>
<evidence type="ECO:0000313" key="12">
    <source>
        <dbReference type="Proteomes" id="UP000035681"/>
    </source>
</evidence>
<evidence type="ECO:0000256" key="9">
    <source>
        <dbReference type="ARBA" id="ARBA00022857"/>
    </source>
</evidence>
<evidence type="ECO:0000256" key="1">
    <source>
        <dbReference type="ARBA" id="ARBA00001917"/>
    </source>
</evidence>
<evidence type="ECO:0000256" key="7">
    <source>
        <dbReference type="ARBA" id="ARBA00022643"/>
    </source>
</evidence>
<comment type="subcellular location">
    <subcellularLocation>
        <location evidence="3">Cytoplasm</location>
    </subcellularLocation>
</comment>
<dbReference type="PANTHER" id="PTHR31457">
    <property type="entry name" value="METHYLMALONIC ACIDURIA AND HOMOCYSTINURIA TYPE C PROTEIN"/>
    <property type="match status" value="1"/>
</dbReference>
<dbReference type="STRING" id="6248.A0A0K0E9U7"/>
<dbReference type="PANTHER" id="PTHR31457:SF2">
    <property type="entry name" value="CYANOCOBALAMIN REDUCTASE _ ALKYLCOBALAMIN DEALKYLASE"/>
    <property type="match status" value="1"/>
</dbReference>